<dbReference type="InterPro" id="IPR053135">
    <property type="entry name" value="AKR2_Oxidoreductase"/>
</dbReference>
<dbReference type="PANTHER" id="PTHR43312:SF2">
    <property type="entry name" value="OXIDOREDUCTASE"/>
    <property type="match status" value="1"/>
</dbReference>
<feature type="domain" description="NADP-dependent oxidoreductase" evidence="1">
    <location>
        <begin position="188"/>
        <end position="328"/>
    </location>
</feature>
<dbReference type="Gene3D" id="3.20.20.100">
    <property type="entry name" value="NADP-dependent oxidoreductase domain"/>
    <property type="match status" value="1"/>
</dbReference>
<dbReference type="InterPro" id="IPR036812">
    <property type="entry name" value="NAD(P)_OxRdtase_dom_sf"/>
</dbReference>
<organism evidence="2 3">
    <name type="scientific">Stephanodiscus triporus</name>
    <dbReference type="NCBI Taxonomy" id="2934178"/>
    <lineage>
        <taxon>Eukaryota</taxon>
        <taxon>Sar</taxon>
        <taxon>Stramenopiles</taxon>
        <taxon>Ochrophyta</taxon>
        <taxon>Bacillariophyta</taxon>
        <taxon>Coscinodiscophyceae</taxon>
        <taxon>Thalassiosirophycidae</taxon>
        <taxon>Stephanodiscales</taxon>
        <taxon>Stephanodiscaceae</taxon>
        <taxon>Stephanodiscus</taxon>
    </lineage>
</organism>
<dbReference type="InterPro" id="IPR023210">
    <property type="entry name" value="NADP_OxRdtase_dom"/>
</dbReference>
<dbReference type="SUPFAM" id="SSF51430">
    <property type="entry name" value="NAD(P)-linked oxidoreductase"/>
    <property type="match status" value="1"/>
</dbReference>
<accession>A0ABD3P8T3</accession>
<dbReference type="Pfam" id="PF00248">
    <property type="entry name" value="Aldo_ket_red"/>
    <property type="match status" value="1"/>
</dbReference>
<evidence type="ECO:0000313" key="2">
    <source>
        <dbReference type="EMBL" id="KAL3783571.1"/>
    </source>
</evidence>
<comment type="caution">
    <text evidence="2">The sequence shown here is derived from an EMBL/GenBank/DDBJ whole genome shotgun (WGS) entry which is preliminary data.</text>
</comment>
<dbReference type="EMBL" id="JALLAZ020000966">
    <property type="protein sequence ID" value="KAL3783571.1"/>
    <property type="molecule type" value="Genomic_DNA"/>
</dbReference>
<protein>
    <recommendedName>
        <fullName evidence="1">NADP-dependent oxidoreductase domain-containing protein</fullName>
    </recommendedName>
</protein>
<evidence type="ECO:0000259" key="1">
    <source>
        <dbReference type="Pfam" id="PF00248"/>
    </source>
</evidence>
<gene>
    <name evidence="2" type="ORF">ACHAW5_007879</name>
</gene>
<dbReference type="PANTHER" id="PTHR43312">
    <property type="entry name" value="D-THREO-ALDOSE 1-DEHYDROGENASE"/>
    <property type="match status" value="1"/>
</dbReference>
<keyword evidence="3" id="KW-1185">Reference proteome</keyword>
<sequence length="653" mass="73080">MSHSQLFLWKHLFRFCRFRYIFSLTKAVPPTMSLVRSLVRTLSSAIIEEKKSNEDELAPSILSSSLGPEVASILERNAGKIHDDSFLKIIRQLEFWHAHRNLPDGELLALAGRLARIASWREDLEDESVPDGEKFKIPKVRFGRTELQMPIVTCGGMRVQETWIPDNVPLLKPNKSKVVKSESQRNLEDVVLSCIRVGLNHFETARFYGSSEVQFVHALVKLMEDGSIRRSDFIFQTKILPSAGAKREDFAKQWEATWKNVDKLGYVDLMSFHCVSDAGQIDAVLSDADDGIYNFALGLKREGKIKHIGFSTHGSAANIMRMIESNKFEYVNLHRHFFGDYHAAGTPDTVGGQGNAACVRRALDLDMGVFNISPNDKGGKLYRPSAAVAAAIGPEMSPIAFAALYSWKSEGMHTVSVGFARSSDLDEVIEAARLYVDGERADALVKAAAGRLESLAIEKLGREWFERGLLNVPSFYEEESCGMCIGHMLWLHNCLTAYGMYEFARDRYGSVEKSGTGWSKSLTFEENKKKNFNAGNPGRFYDDKADLDEILQHHYNPELAKKKLGEVHNWLKKGSTLSDKEKVELGWTQAYNLTTWEEFPTEVIAVSRVLLARMGIMSGGGKSEDAAKEAKAMRGIVRRTSSLLSKADMPSDL</sequence>
<dbReference type="AlphaFoldDB" id="A0ABD3P8T3"/>
<proteinExistence type="predicted"/>
<name>A0ABD3P8T3_9STRA</name>
<reference evidence="2 3" key="1">
    <citation type="submission" date="2024-10" db="EMBL/GenBank/DDBJ databases">
        <title>Updated reference genomes for cyclostephanoid diatoms.</title>
        <authorList>
            <person name="Roberts W.R."/>
            <person name="Alverson A.J."/>
        </authorList>
    </citation>
    <scope>NUCLEOTIDE SEQUENCE [LARGE SCALE GENOMIC DNA]</scope>
    <source>
        <strain evidence="2 3">AJA276-08</strain>
    </source>
</reference>
<evidence type="ECO:0000313" key="3">
    <source>
        <dbReference type="Proteomes" id="UP001530315"/>
    </source>
</evidence>
<dbReference type="Proteomes" id="UP001530315">
    <property type="component" value="Unassembled WGS sequence"/>
</dbReference>